<feature type="transmembrane region" description="Helical" evidence="2">
    <location>
        <begin position="58"/>
        <end position="78"/>
    </location>
</feature>
<dbReference type="Pfam" id="PF14325">
    <property type="entry name" value="DUF4383"/>
    <property type="match status" value="1"/>
</dbReference>
<dbReference type="Proteomes" id="UP000632289">
    <property type="component" value="Unassembled WGS sequence"/>
</dbReference>
<reference evidence="3" key="1">
    <citation type="submission" date="2020-09" db="EMBL/GenBank/DDBJ databases">
        <title>Secondary metabolite and genome analysis of marine Streptomyces chumphonensis KK1-2T.</title>
        <authorList>
            <person name="Phongsopitanun W."/>
            <person name="Kanchanasin P."/>
            <person name="Pittayakhajonwut P."/>
            <person name="Suwanborirux K."/>
            <person name="Tanasupawat S."/>
        </authorList>
    </citation>
    <scope>NUCLEOTIDE SEQUENCE</scope>
    <source>
        <strain evidence="3">KK1-2</strain>
    </source>
</reference>
<feature type="transmembrane region" description="Helical" evidence="2">
    <location>
        <begin position="115"/>
        <end position="134"/>
    </location>
</feature>
<evidence type="ECO:0000313" key="3">
    <source>
        <dbReference type="EMBL" id="MBD3934505.1"/>
    </source>
</evidence>
<keyword evidence="2" id="KW-0472">Membrane</keyword>
<proteinExistence type="predicted"/>
<sequence length="205" mass="21851">MRLQDELPVDHRLAVVYRYGAALSGLILLVFGILGFADRLAFFDTDGTRVAGLSSNGLLSLISVVFGVLLIVGAVVGGNFASTLNMTVGALFLLSGFVHLAILERSVNILAFRMPNVIFSFVMGLLILTFGMYGRVSGGLPHDNPYWKRRHPERADARPSRPTAGALTAGGPSRAATEAAPSDALPPATKGARRERSARREESGT</sequence>
<keyword evidence="4" id="KW-1185">Reference proteome</keyword>
<dbReference type="RefSeq" id="WP_191211801.1">
    <property type="nucleotide sequence ID" value="NZ_BAABKL010000050.1"/>
</dbReference>
<name>A0A927F3U7_9ACTN</name>
<feature type="region of interest" description="Disordered" evidence="1">
    <location>
        <begin position="144"/>
        <end position="205"/>
    </location>
</feature>
<feature type="transmembrane region" description="Helical" evidence="2">
    <location>
        <begin position="84"/>
        <end position="103"/>
    </location>
</feature>
<evidence type="ECO:0000313" key="4">
    <source>
        <dbReference type="Proteomes" id="UP000632289"/>
    </source>
</evidence>
<gene>
    <name evidence="3" type="ORF">IF129_23440</name>
</gene>
<comment type="caution">
    <text evidence="3">The sequence shown here is derived from an EMBL/GenBank/DDBJ whole genome shotgun (WGS) entry which is preliminary data.</text>
</comment>
<keyword evidence="2" id="KW-0812">Transmembrane</keyword>
<evidence type="ECO:0000256" key="2">
    <source>
        <dbReference type="SAM" id="Phobius"/>
    </source>
</evidence>
<keyword evidence="2" id="KW-1133">Transmembrane helix</keyword>
<evidence type="ECO:0000256" key="1">
    <source>
        <dbReference type="SAM" id="MobiDB-lite"/>
    </source>
</evidence>
<dbReference type="EMBL" id="JACXYU010000017">
    <property type="protein sequence ID" value="MBD3934505.1"/>
    <property type="molecule type" value="Genomic_DNA"/>
</dbReference>
<accession>A0A927F3U7</accession>
<protein>
    <submittedName>
        <fullName evidence="3">DUF4383 domain-containing protein</fullName>
    </submittedName>
</protein>
<dbReference type="AlphaFoldDB" id="A0A927F3U7"/>
<feature type="compositionally biased region" description="Basic and acidic residues" evidence="1">
    <location>
        <begin position="192"/>
        <end position="205"/>
    </location>
</feature>
<feature type="transmembrane region" description="Helical" evidence="2">
    <location>
        <begin position="16"/>
        <end position="37"/>
    </location>
</feature>
<organism evidence="3 4">
    <name type="scientific">Streptomyces chumphonensis</name>
    <dbReference type="NCBI Taxonomy" id="1214925"/>
    <lineage>
        <taxon>Bacteria</taxon>
        <taxon>Bacillati</taxon>
        <taxon>Actinomycetota</taxon>
        <taxon>Actinomycetes</taxon>
        <taxon>Kitasatosporales</taxon>
        <taxon>Streptomycetaceae</taxon>
        <taxon>Streptomyces</taxon>
    </lineage>
</organism>